<dbReference type="Proteomes" id="UP000001918">
    <property type="component" value="Chromosome"/>
</dbReference>
<dbReference type="InterPro" id="IPR037083">
    <property type="entry name" value="NgoMIV_sf"/>
</dbReference>
<dbReference type="GO" id="GO:0009307">
    <property type="term" value="P:DNA restriction-modification system"/>
    <property type="evidence" value="ECO:0007669"/>
    <property type="project" value="InterPro"/>
</dbReference>
<dbReference type="EMBL" id="CP001738">
    <property type="protein sequence ID" value="ACZ00384.1"/>
    <property type="molecule type" value="Genomic_DNA"/>
</dbReference>
<reference evidence="1 2" key="1">
    <citation type="journal article" date="2011" name="Stand. Genomic Sci.">
        <title>Complete genome sequence of Thermomonospora curvata type strain (B9).</title>
        <authorList>
            <person name="Chertkov O."/>
            <person name="Sikorski J."/>
            <person name="Nolan M."/>
            <person name="Lapidus A."/>
            <person name="Lucas S."/>
            <person name="Del Rio T.G."/>
            <person name="Tice H."/>
            <person name="Cheng J.F."/>
            <person name="Goodwin L."/>
            <person name="Pitluck S."/>
            <person name="Liolios K."/>
            <person name="Ivanova N."/>
            <person name="Mavromatis K."/>
            <person name="Mikhailova N."/>
            <person name="Ovchinnikova G."/>
            <person name="Pati A."/>
            <person name="Chen A."/>
            <person name="Palaniappan K."/>
            <person name="Djao O.D."/>
            <person name="Land M."/>
            <person name="Hauser L."/>
            <person name="Chang Y.J."/>
            <person name="Jeffries C.D."/>
            <person name="Brettin T."/>
            <person name="Han C."/>
            <person name="Detter J.C."/>
            <person name="Rohde M."/>
            <person name="Goker M."/>
            <person name="Woyke T."/>
            <person name="Bristow J."/>
            <person name="Eisen J.A."/>
            <person name="Markowitz V."/>
            <person name="Hugenholtz P."/>
            <person name="Klenk H.P."/>
            <person name="Kyrpides N.C."/>
        </authorList>
    </citation>
    <scope>NUCLEOTIDE SEQUENCE [LARGE SCALE GENOMIC DNA]</scope>
    <source>
        <strain evidence="2">ATCC 19995 / DSM 43183 / JCM 3096 / KCTC 9072 / NBRC 15933 / NCIMB 10081 / Henssen B9</strain>
    </source>
</reference>
<dbReference type="GO" id="GO:0009036">
    <property type="term" value="F:type II site-specific deoxyribonuclease activity"/>
    <property type="evidence" value="ECO:0007669"/>
    <property type="project" value="UniProtKB-EC"/>
</dbReference>
<dbReference type="OrthoDB" id="5504137at2"/>
<keyword evidence="1" id="KW-0378">Hydrolase</keyword>
<sequence>MNAPFALDLLGWKETDKGLVPNTADTNNKASRYIAAAVLDQLGIPRGVATGVADSKSGRPLERAVANHLRQELPKHDREREWEVYDTSVPISKFVQYKHLKELDKLVKGNAELRMTLGRDYLIKPDVAVSLPGRSPSDPPFLHAAVSCKWTIRSDRVQNIRHENNQMIRHRRERLPHLVTVTAEPLPSRLLAIARGTGEVDAVYHIAYAALDSAIRDLADAGKIESDQLDAWREGTELGRIRPFADLAPTIALW</sequence>
<dbReference type="STRING" id="471852.Tcur_4866"/>
<evidence type="ECO:0000313" key="1">
    <source>
        <dbReference type="EMBL" id="ACZ00384.1"/>
    </source>
</evidence>
<evidence type="ECO:0000313" key="2">
    <source>
        <dbReference type="Proteomes" id="UP000001918"/>
    </source>
</evidence>
<gene>
    <name evidence="1" type="ordered locus">Tcur_4866</name>
</gene>
<organism evidence="1 2">
    <name type="scientific">Thermomonospora curvata (strain ATCC 19995 / DSM 43183 / JCM 3096 / KCTC 9072 / NBRC 15933 / NCIMB 10081 / Henssen B9)</name>
    <dbReference type="NCBI Taxonomy" id="471852"/>
    <lineage>
        <taxon>Bacteria</taxon>
        <taxon>Bacillati</taxon>
        <taxon>Actinomycetota</taxon>
        <taxon>Actinomycetes</taxon>
        <taxon>Streptosporangiales</taxon>
        <taxon>Thermomonosporaceae</taxon>
        <taxon>Thermomonospora</taxon>
    </lineage>
</organism>
<dbReference type="SUPFAM" id="SSF52980">
    <property type="entry name" value="Restriction endonuclease-like"/>
    <property type="match status" value="1"/>
</dbReference>
<dbReference type="InterPro" id="IPR015105">
    <property type="entry name" value="NgoMIV"/>
</dbReference>
<protein>
    <submittedName>
        <fullName evidence="1">Type II site-specific deoxyribonuclease</fullName>
        <ecNumber evidence="1">3.1.21.4</ecNumber>
    </submittedName>
</protein>
<dbReference type="EC" id="3.1.21.4" evidence="1"/>
<dbReference type="HOGENOM" id="CLU_084445_0_0_11"/>
<dbReference type="InterPro" id="IPR011335">
    <property type="entry name" value="Restrct_endonuc-II-like"/>
</dbReference>
<dbReference type="KEGG" id="tcu:Tcur_4866"/>
<accession>D1A869</accession>
<dbReference type="eggNOG" id="ENOG502Z936">
    <property type="taxonomic scope" value="Bacteria"/>
</dbReference>
<dbReference type="CDD" id="cd22340">
    <property type="entry name" value="NgoMIV-like"/>
    <property type="match status" value="1"/>
</dbReference>
<dbReference type="Pfam" id="PF09015">
    <property type="entry name" value="NgoMIV_restric"/>
    <property type="match status" value="2"/>
</dbReference>
<name>D1A869_THECD</name>
<proteinExistence type="predicted"/>
<dbReference type="AlphaFoldDB" id="D1A869"/>
<dbReference type="REBASE" id="22716">
    <property type="entry name" value="TcuORF4863P"/>
</dbReference>
<keyword evidence="2" id="KW-1185">Reference proteome</keyword>
<dbReference type="RefSeq" id="WP_012855165.1">
    <property type="nucleotide sequence ID" value="NC_013510.1"/>
</dbReference>
<dbReference type="Gene3D" id="3.40.50.10010">
    <property type="entry name" value="Type-2 restriction enzyme NgoMIV"/>
    <property type="match status" value="2"/>
</dbReference>